<dbReference type="PANTHER" id="PTHR43685">
    <property type="entry name" value="GLYCOSYLTRANSFERASE"/>
    <property type="match status" value="1"/>
</dbReference>
<dbReference type="GO" id="GO:0016757">
    <property type="term" value="F:glycosyltransferase activity"/>
    <property type="evidence" value="ECO:0007669"/>
    <property type="project" value="UniProtKB-KW"/>
</dbReference>
<organism evidence="5">
    <name type="scientific">Halomonas sp. RT37</name>
    <dbReference type="NCBI Taxonomy" id="2950872"/>
    <lineage>
        <taxon>Bacteria</taxon>
        <taxon>Pseudomonadati</taxon>
        <taxon>Pseudomonadota</taxon>
        <taxon>Gammaproteobacteria</taxon>
        <taxon>Oceanospirillales</taxon>
        <taxon>Halomonadaceae</taxon>
        <taxon>Halomonas</taxon>
    </lineage>
</organism>
<dbReference type="Pfam" id="PF00535">
    <property type="entry name" value="Glycos_transf_2"/>
    <property type="match status" value="1"/>
</dbReference>
<keyword evidence="2 5" id="KW-0328">Glycosyltransferase</keyword>
<evidence type="ECO:0000256" key="3">
    <source>
        <dbReference type="ARBA" id="ARBA00022679"/>
    </source>
</evidence>
<protein>
    <submittedName>
        <fullName evidence="5">Glycosyltransferase</fullName>
        <ecNumber evidence="5">2.4.-.-</ecNumber>
    </submittedName>
</protein>
<dbReference type="InterPro" id="IPR050834">
    <property type="entry name" value="Glycosyltransf_2"/>
</dbReference>
<accession>A0AAU7KMF7</accession>
<evidence type="ECO:0000313" key="5">
    <source>
        <dbReference type="EMBL" id="XBO72751.1"/>
    </source>
</evidence>
<keyword evidence="3 5" id="KW-0808">Transferase</keyword>
<comment type="similarity">
    <text evidence="1">Belongs to the glycosyltransferase 2 family.</text>
</comment>
<dbReference type="EC" id="2.4.-.-" evidence="5"/>
<dbReference type="EMBL" id="CP098827">
    <property type="protein sequence ID" value="XBO72751.1"/>
    <property type="molecule type" value="Genomic_DNA"/>
</dbReference>
<proteinExistence type="inferred from homology"/>
<dbReference type="AlphaFoldDB" id="A0AAU7KMF7"/>
<dbReference type="Gene3D" id="3.90.550.10">
    <property type="entry name" value="Spore Coat Polysaccharide Biosynthesis Protein SpsA, Chain A"/>
    <property type="match status" value="1"/>
</dbReference>
<dbReference type="PANTHER" id="PTHR43685:SF5">
    <property type="entry name" value="GLYCOSYLTRANSFERASE EPSE-RELATED"/>
    <property type="match status" value="1"/>
</dbReference>
<evidence type="ECO:0000256" key="2">
    <source>
        <dbReference type="ARBA" id="ARBA00022676"/>
    </source>
</evidence>
<sequence length="261" mass="29859">MDQALHSIYDDQSLKPDQVVLVKDGWLTPDLEHVVEKWKVRLGSVLKVVELTENLGLGSALNAGIKHCRNELVARMDSDDIALPNRFEIQVDFMKCHPEISASSAALEEWCEDLRIKTGERNLPTAPDELKHFSKLRSPLSHPVSIFRKSHVLSVGGYPPLRKAQDYALWSLMIVRGYSLANVPDVLLKMRTGDELLKRRNWAYFKYEADLLSFQKEIGFLNNKLYLRNFLVKGLLRLSPSFIKRLAYRYARRGSLPTSHG</sequence>
<dbReference type="SUPFAM" id="SSF53448">
    <property type="entry name" value="Nucleotide-diphospho-sugar transferases"/>
    <property type="match status" value="1"/>
</dbReference>
<evidence type="ECO:0000259" key="4">
    <source>
        <dbReference type="Pfam" id="PF00535"/>
    </source>
</evidence>
<dbReference type="InterPro" id="IPR001173">
    <property type="entry name" value="Glyco_trans_2-like"/>
</dbReference>
<reference evidence="5" key="1">
    <citation type="submission" date="2022-06" db="EMBL/GenBank/DDBJ databases">
        <title>A novel DMS-producing enzyme.</title>
        <authorList>
            <person name="Zhang Y."/>
        </authorList>
    </citation>
    <scope>NUCLEOTIDE SEQUENCE</scope>
    <source>
        <strain evidence="5">RT37</strain>
    </source>
</reference>
<evidence type="ECO:0000256" key="1">
    <source>
        <dbReference type="ARBA" id="ARBA00006739"/>
    </source>
</evidence>
<name>A0AAU7KMF7_9GAMM</name>
<feature type="domain" description="Glycosyltransferase 2-like" evidence="4">
    <location>
        <begin position="3"/>
        <end position="100"/>
    </location>
</feature>
<dbReference type="InterPro" id="IPR029044">
    <property type="entry name" value="Nucleotide-diphossugar_trans"/>
</dbReference>
<gene>
    <name evidence="5" type="ORF">NFG58_08640</name>
</gene>